<keyword evidence="3" id="KW-0862">Zinc</keyword>
<dbReference type="Proteomes" id="UP001141552">
    <property type="component" value="Unassembled WGS sequence"/>
</dbReference>
<dbReference type="Gene3D" id="1.25.40.20">
    <property type="entry name" value="Ankyrin repeat-containing domain"/>
    <property type="match status" value="1"/>
</dbReference>
<dbReference type="SUPFAM" id="SSF48403">
    <property type="entry name" value="Ankyrin repeat"/>
    <property type="match status" value="1"/>
</dbReference>
<dbReference type="SMART" id="SM00248">
    <property type="entry name" value="ANK"/>
    <property type="match status" value="2"/>
</dbReference>
<dbReference type="PROSITE" id="PS50088">
    <property type="entry name" value="ANK_REPEAT"/>
    <property type="match status" value="1"/>
</dbReference>
<dbReference type="PROSITE" id="PS50297">
    <property type="entry name" value="ANK_REP_REGION"/>
    <property type="match status" value="1"/>
</dbReference>
<evidence type="ECO:0000256" key="2">
    <source>
        <dbReference type="ARBA" id="ARBA00022771"/>
    </source>
</evidence>
<accession>A0A9Q0GI60</accession>
<dbReference type="GO" id="GO:0008270">
    <property type="term" value="F:zinc ion binding"/>
    <property type="evidence" value="ECO:0007669"/>
    <property type="project" value="UniProtKB-KW"/>
</dbReference>
<proteinExistence type="predicted"/>
<keyword evidence="7" id="KW-1185">Reference proteome</keyword>
<dbReference type="InterPro" id="IPR045234">
    <property type="entry name" value="Unkempt-like"/>
</dbReference>
<feature type="region of interest" description="Disordered" evidence="5">
    <location>
        <begin position="172"/>
        <end position="198"/>
    </location>
</feature>
<keyword evidence="1" id="KW-0479">Metal-binding</keyword>
<dbReference type="OrthoDB" id="410307at2759"/>
<dbReference type="EMBL" id="JAKUCV010000396">
    <property type="protein sequence ID" value="KAJ4850241.1"/>
    <property type="molecule type" value="Genomic_DNA"/>
</dbReference>
<dbReference type="PANTHER" id="PTHR14493">
    <property type="entry name" value="UNKEMPT FAMILY MEMBER"/>
    <property type="match status" value="1"/>
</dbReference>
<feature type="region of interest" description="Disordered" evidence="5">
    <location>
        <begin position="330"/>
        <end position="349"/>
    </location>
</feature>
<feature type="compositionally biased region" description="Low complexity" evidence="5">
    <location>
        <begin position="330"/>
        <end position="348"/>
    </location>
</feature>
<sequence length="504" mass="53645">MCSGSKRKPTGFGMENEFQKDGFCCDYSVLLELSASNDLSGFKRAVEEEGRDVDEQGLWYGRRIGSKKMGFEERTPLMIAALYGSKDVLSYILQTGHVDVNRACGSDGVTALHCAAAGGSSSAPEIVKLLLDACADPSSVDSFGNHAGDLIAPPVSSGSNSRRKAIEVMLKGGSCSEESVPPTSTPPMTPTGSSSPIGGWQSQPSIVPPTLQLPGSRLKSALSARDMDVDMEMLGLETHRRRQQLMDELSGLNSPSGWAGASPFAHSPGDRAGELNRLGGVKPTNLDDLFGSIDPSLLPQLQGLSLDATASQLQSPTGMHMRQNINQQLRSSYPSSFSSSSVRSSPSYGIDQPGVTAAAVLSSRSAAFAKRSQSFIERSAVNRHSGFSSPTSSGTMMSPNFSDWGSPDGKLDWGVQGVELSKLRKSNSFGYRSNGNSFSPAAASLPATIDEPDVSWVQSLVKDPPKRSGQLGFEEQQCHLNLGGSEMLPAWAEQMYMEQEPMVA</sequence>
<comment type="caution">
    <text evidence="6">The sequence shown here is derived from an EMBL/GenBank/DDBJ whole genome shotgun (WGS) entry which is preliminary data.</text>
</comment>
<evidence type="ECO:0000313" key="6">
    <source>
        <dbReference type="EMBL" id="KAJ4850241.1"/>
    </source>
</evidence>
<dbReference type="Pfam" id="PF12796">
    <property type="entry name" value="Ank_2"/>
    <property type="match status" value="1"/>
</dbReference>
<evidence type="ECO:0000313" key="7">
    <source>
        <dbReference type="Proteomes" id="UP001141552"/>
    </source>
</evidence>
<dbReference type="InterPro" id="IPR002110">
    <property type="entry name" value="Ankyrin_rpt"/>
</dbReference>
<dbReference type="PANTHER" id="PTHR14493:SF87">
    <property type="entry name" value="ZINC FINGER CCCH DOMAIN-CONTAINING PROTEIN 66"/>
    <property type="match status" value="1"/>
</dbReference>
<dbReference type="InterPro" id="IPR036770">
    <property type="entry name" value="Ankyrin_rpt-contain_sf"/>
</dbReference>
<organism evidence="6 7">
    <name type="scientific">Turnera subulata</name>
    <dbReference type="NCBI Taxonomy" id="218843"/>
    <lineage>
        <taxon>Eukaryota</taxon>
        <taxon>Viridiplantae</taxon>
        <taxon>Streptophyta</taxon>
        <taxon>Embryophyta</taxon>
        <taxon>Tracheophyta</taxon>
        <taxon>Spermatophyta</taxon>
        <taxon>Magnoliopsida</taxon>
        <taxon>eudicotyledons</taxon>
        <taxon>Gunneridae</taxon>
        <taxon>Pentapetalae</taxon>
        <taxon>rosids</taxon>
        <taxon>fabids</taxon>
        <taxon>Malpighiales</taxon>
        <taxon>Passifloraceae</taxon>
        <taxon>Turnera</taxon>
    </lineage>
</organism>
<reference evidence="6" key="1">
    <citation type="submission" date="2022-02" db="EMBL/GenBank/DDBJ databases">
        <authorList>
            <person name="Henning P.M."/>
            <person name="McCubbin A.G."/>
            <person name="Shore J.S."/>
        </authorList>
    </citation>
    <scope>NUCLEOTIDE SEQUENCE</scope>
    <source>
        <strain evidence="6">F60SS</strain>
        <tissue evidence="6">Leaves</tissue>
    </source>
</reference>
<keyword evidence="2" id="KW-0863">Zinc-finger</keyword>
<evidence type="ECO:0000256" key="1">
    <source>
        <dbReference type="ARBA" id="ARBA00022723"/>
    </source>
</evidence>
<evidence type="ECO:0000256" key="3">
    <source>
        <dbReference type="ARBA" id="ARBA00022833"/>
    </source>
</evidence>
<reference evidence="6" key="2">
    <citation type="journal article" date="2023" name="Plants (Basel)">
        <title>Annotation of the Turnera subulata (Passifloraceae) Draft Genome Reveals the S-Locus Evolved after the Divergence of Turneroideae from Passifloroideae in a Stepwise Manner.</title>
        <authorList>
            <person name="Henning P.M."/>
            <person name="Roalson E.H."/>
            <person name="Mir W."/>
            <person name="McCubbin A.G."/>
            <person name="Shore J.S."/>
        </authorList>
    </citation>
    <scope>NUCLEOTIDE SEQUENCE</scope>
    <source>
        <strain evidence="6">F60SS</strain>
    </source>
</reference>
<protein>
    <submittedName>
        <fullName evidence="6">Uncharacterized protein</fullName>
    </submittedName>
</protein>
<gene>
    <name evidence="6" type="ORF">Tsubulata_050481</name>
</gene>
<evidence type="ECO:0000256" key="4">
    <source>
        <dbReference type="PROSITE-ProRule" id="PRU00023"/>
    </source>
</evidence>
<name>A0A9Q0GI60_9ROSI</name>
<keyword evidence="4" id="KW-0040">ANK repeat</keyword>
<feature type="repeat" description="ANK" evidence="4">
    <location>
        <begin position="107"/>
        <end position="142"/>
    </location>
</feature>
<evidence type="ECO:0000256" key="5">
    <source>
        <dbReference type="SAM" id="MobiDB-lite"/>
    </source>
</evidence>
<dbReference type="AlphaFoldDB" id="A0A9Q0GI60"/>